<dbReference type="Pfam" id="PF07715">
    <property type="entry name" value="Plug"/>
    <property type="match status" value="1"/>
</dbReference>
<dbReference type="InterPro" id="IPR036942">
    <property type="entry name" value="Beta-barrel_TonB_sf"/>
</dbReference>
<evidence type="ECO:0000256" key="2">
    <source>
        <dbReference type="ARBA" id="ARBA00022448"/>
    </source>
</evidence>
<keyword evidence="6 8" id="KW-0472">Membrane</keyword>
<dbReference type="OrthoDB" id="9764669at2"/>
<dbReference type="Gene3D" id="2.170.130.10">
    <property type="entry name" value="TonB-dependent receptor, plug domain"/>
    <property type="match status" value="1"/>
</dbReference>
<evidence type="ECO:0000256" key="9">
    <source>
        <dbReference type="RuleBase" id="RU003357"/>
    </source>
</evidence>
<comment type="caution">
    <text evidence="13">The sequence shown here is derived from an EMBL/GenBank/DDBJ whole genome shotgun (WGS) entry which is preliminary data.</text>
</comment>
<dbReference type="InterPro" id="IPR039426">
    <property type="entry name" value="TonB-dep_rcpt-like"/>
</dbReference>
<dbReference type="PROSITE" id="PS52016">
    <property type="entry name" value="TONB_DEPENDENT_REC_3"/>
    <property type="match status" value="1"/>
</dbReference>
<gene>
    <name evidence="13" type="ORF">EV696_107144</name>
</gene>
<keyword evidence="4 8" id="KW-0812">Transmembrane</keyword>
<dbReference type="RefSeq" id="WP_133590282.1">
    <property type="nucleotide sequence ID" value="NZ_CP037953.1"/>
</dbReference>
<keyword evidence="3 8" id="KW-1134">Transmembrane beta strand</keyword>
<evidence type="ECO:0000256" key="3">
    <source>
        <dbReference type="ARBA" id="ARBA00022452"/>
    </source>
</evidence>
<sequence>MRCKSTIFCVAILAFSVNHAVSAEHNAETITVHGTRVIASGYDMVSAAVQTVELDDNPFPATTLTDALLELDGIETSGQGGWFQVFSVRGVSRNRVVTFLSGIPIYTERRAGSSVHFIDPALLERATVISGPATSIYGVGAIGGVVQLEASTISAPRFGLRYDSNGDGYSLYGGTGGETYSLGVAYQKQDDSEAANGLLLNDHGERWSTLYRQQWQAFGGKLELLAMPAKLDDVGRVNADFYDGTVTETPEEQHLPLRLSYTDNRFWQAAVWLHDSEMTTVTTEIGNESNAVENLATDYGVNLHRLLPGEQWNSRIGVEHAARRSVNADESLTDLNTMIVTERAALADGEEAQLGLFAETETVIGDSTLQFGLRWTDIEQSAAGFSSISDQAVAMHAGWRYQQNDAWMWTIGIGSAYRFPALTERFYNGMTARGDLLGNADLEPEQAVGIDLGLHARVGAGVLRTQLYHQEFEDYIERINLPNRTRTYVNLAEGEIYGAELSYRWNWNEQWYSELSGHYVHGESGEGEPLSEIPASRAQASVGVRADRCQAELRLTHRLEKDDVGGDELLLDSSSYADISASCFIGDHWRLSLVSRNLNDELYRLNADEQSGFARGRNIELVIDWR</sequence>
<dbReference type="InterPro" id="IPR000531">
    <property type="entry name" value="Beta-barrel_TonB"/>
</dbReference>
<dbReference type="PANTHER" id="PTHR30069:SF40">
    <property type="entry name" value="TONB-DEPENDENT RECEPTOR NMB0964-RELATED"/>
    <property type="match status" value="1"/>
</dbReference>
<feature type="chain" id="PRO_5021021699" evidence="10">
    <location>
        <begin position="21"/>
        <end position="626"/>
    </location>
</feature>
<evidence type="ECO:0000256" key="10">
    <source>
        <dbReference type="SAM" id="SignalP"/>
    </source>
</evidence>
<evidence type="ECO:0000256" key="6">
    <source>
        <dbReference type="ARBA" id="ARBA00023136"/>
    </source>
</evidence>
<name>A0A4V3D7L6_9GAMM</name>
<organism evidence="13 14">
    <name type="scientific">Permianibacter aggregans</name>
    <dbReference type="NCBI Taxonomy" id="1510150"/>
    <lineage>
        <taxon>Bacteria</taxon>
        <taxon>Pseudomonadati</taxon>
        <taxon>Pseudomonadota</taxon>
        <taxon>Gammaproteobacteria</taxon>
        <taxon>Pseudomonadales</taxon>
        <taxon>Pseudomonadaceae</taxon>
        <taxon>Permianibacter</taxon>
    </lineage>
</organism>
<dbReference type="PANTHER" id="PTHR30069">
    <property type="entry name" value="TONB-DEPENDENT OUTER MEMBRANE RECEPTOR"/>
    <property type="match status" value="1"/>
</dbReference>
<keyword evidence="14" id="KW-1185">Reference proteome</keyword>
<dbReference type="InterPro" id="IPR012910">
    <property type="entry name" value="Plug_dom"/>
</dbReference>
<keyword evidence="7 8" id="KW-0998">Cell outer membrane</keyword>
<feature type="signal peptide" evidence="10">
    <location>
        <begin position="1"/>
        <end position="20"/>
    </location>
</feature>
<keyword evidence="13" id="KW-0675">Receptor</keyword>
<proteinExistence type="inferred from homology"/>
<protein>
    <submittedName>
        <fullName evidence="13">Iron complex outermembrane receptor protein</fullName>
    </submittedName>
</protein>
<comment type="subcellular location">
    <subcellularLocation>
        <location evidence="1 8">Cell outer membrane</location>
        <topology evidence="1 8">Multi-pass membrane protein</topology>
    </subcellularLocation>
</comment>
<evidence type="ECO:0000259" key="12">
    <source>
        <dbReference type="Pfam" id="PF07715"/>
    </source>
</evidence>
<keyword evidence="5 9" id="KW-0798">TonB box</keyword>
<dbReference type="Pfam" id="PF00593">
    <property type="entry name" value="TonB_dep_Rec_b-barrel"/>
    <property type="match status" value="1"/>
</dbReference>
<reference evidence="13 14" key="1">
    <citation type="submission" date="2019-03" db="EMBL/GenBank/DDBJ databases">
        <title>Genomic Encyclopedia of Type Strains, Phase IV (KMG-IV): sequencing the most valuable type-strain genomes for metagenomic binning, comparative biology and taxonomic classification.</title>
        <authorList>
            <person name="Goeker M."/>
        </authorList>
    </citation>
    <scope>NUCLEOTIDE SEQUENCE [LARGE SCALE GENOMIC DNA]</scope>
    <source>
        <strain evidence="13 14">DSM 103792</strain>
    </source>
</reference>
<accession>A0A4V3D7L6</accession>
<feature type="domain" description="TonB-dependent receptor plug" evidence="12">
    <location>
        <begin position="53"/>
        <end position="145"/>
    </location>
</feature>
<evidence type="ECO:0000256" key="8">
    <source>
        <dbReference type="PROSITE-ProRule" id="PRU01360"/>
    </source>
</evidence>
<dbReference type="GO" id="GO:0044718">
    <property type="term" value="P:siderophore transmembrane transport"/>
    <property type="evidence" value="ECO:0007669"/>
    <property type="project" value="TreeGrafter"/>
</dbReference>
<evidence type="ECO:0000313" key="13">
    <source>
        <dbReference type="EMBL" id="TDQ48407.1"/>
    </source>
</evidence>
<evidence type="ECO:0000313" key="14">
    <source>
        <dbReference type="Proteomes" id="UP000295375"/>
    </source>
</evidence>
<dbReference type="AlphaFoldDB" id="A0A4V3D7L6"/>
<feature type="domain" description="TonB-dependent receptor-like beta-barrel" evidence="11">
    <location>
        <begin position="163"/>
        <end position="595"/>
    </location>
</feature>
<keyword evidence="10" id="KW-0732">Signal</keyword>
<dbReference type="InterPro" id="IPR037066">
    <property type="entry name" value="Plug_dom_sf"/>
</dbReference>
<evidence type="ECO:0000256" key="5">
    <source>
        <dbReference type="ARBA" id="ARBA00023077"/>
    </source>
</evidence>
<dbReference type="Gene3D" id="2.40.170.20">
    <property type="entry name" value="TonB-dependent receptor, beta-barrel domain"/>
    <property type="match status" value="1"/>
</dbReference>
<dbReference type="EMBL" id="SNYM01000007">
    <property type="protein sequence ID" value="TDQ48407.1"/>
    <property type="molecule type" value="Genomic_DNA"/>
</dbReference>
<evidence type="ECO:0000256" key="1">
    <source>
        <dbReference type="ARBA" id="ARBA00004571"/>
    </source>
</evidence>
<dbReference type="GO" id="GO:0009279">
    <property type="term" value="C:cell outer membrane"/>
    <property type="evidence" value="ECO:0007669"/>
    <property type="project" value="UniProtKB-SubCell"/>
</dbReference>
<evidence type="ECO:0000256" key="4">
    <source>
        <dbReference type="ARBA" id="ARBA00022692"/>
    </source>
</evidence>
<dbReference type="GO" id="GO:0015344">
    <property type="term" value="F:siderophore uptake transmembrane transporter activity"/>
    <property type="evidence" value="ECO:0007669"/>
    <property type="project" value="TreeGrafter"/>
</dbReference>
<keyword evidence="2 8" id="KW-0813">Transport</keyword>
<dbReference type="SUPFAM" id="SSF56935">
    <property type="entry name" value="Porins"/>
    <property type="match status" value="1"/>
</dbReference>
<dbReference type="Proteomes" id="UP000295375">
    <property type="component" value="Unassembled WGS sequence"/>
</dbReference>
<comment type="similarity">
    <text evidence="8 9">Belongs to the TonB-dependent receptor family.</text>
</comment>
<evidence type="ECO:0000259" key="11">
    <source>
        <dbReference type="Pfam" id="PF00593"/>
    </source>
</evidence>
<evidence type="ECO:0000256" key="7">
    <source>
        <dbReference type="ARBA" id="ARBA00023237"/>
    </source>
</evidence>